<comment type="caution">
    <text evidence="2">The sequence shown here is derived from an EMBL/GenBank/DDBJ whole genome shotgun (WGS) entry which is preliminary data.</text>
</comment>
<feature type="compositionally biased region" description="Acidic residues" evidence="1">
    <location>
        <begin position="531"/>
        <end position="551"/>
    </location>
</feature>
<name>A0A4S4LT26_9AGAM</name>
<feature type="region of interest" description="Disordered" evidence="1">
    <location>
        <begin position="79"/>
        <end position="345"/>
    </location>
</feature>
<feature type="region of interest" description="Disordered" evidence="1">
    <location>
        <begin position="575"/>
        <end position="595"/>
    </location>
</feature>
<sequence>MVVVLRHSHITPWQLVVILRSISFFHPFIDLWLTWSQKSRCKLLFIWFEASAFIVQHLTIIRPLPDERPRQSVANLIGRFEQQTKRQSTSNGTPRPSSIISDITGDSVREEIKASREWPPVKTTSLSTPFKSSSPPSSILRTNAFSPPPSHSSQASPTSDAKAPSAARSDPATSDDVPLNAAQSNSAPAGATATTVTAPTPRPAGTGPRQSAPAKTAITNNRSLPTSSSKPATGRASVAIPTPKTPSKTASKVSASTPSKPSHPPAAAAAKFPPPTSHARPKTPSVNRPAIARPKTPSTALSAGIVRPRTPASGLFAPTAASLAKSRNAPPAHPSTPAKKVVPNLDRLSKPTAASAGKARAPAAVLAVTKPKAAPGKKGTAATTVGKSAAGAGRGAAPAKMSAPASEDQKTKATDSVASGAAAVAVAGLAASAIAAEEAEVAPSEESEAQIGHELELSGSSAEVHEDDHEEPQNHEAEAVEEPEASLEEQETGHVELGAEEVHAEEPADESEAHAEHKEPVEEHEVHAEESQLEPEKEDEVAVTAEEPEPELLEHEAGPELKVMEQEPEVAALEPEVTLSERTSEDSELPSTAVLYPEPKELVSLDLASNLHHSSDADAVPNQEERLDEVKTRHKGDDLEDIVNMLQGPAAMPMPVAFPADAFVAGEIPDDE</sequence>
<evidence type="ECO:0000313" key="2">
    <source>
        <dbReference type="EMBL" id="THH15345.1"/>
    </source>
</evidence>
<feature type="compositionally biased region" description="Low complexity" evidence="1">
    <location>
        <begin position="371"/>
        <end position="399"/>
    </location>
</feature>
<dbReference type="EMBL" id="SGPL01000215">
    <property type="protein sequence ID" value="THH15345.1"/>
    <property type="molecule type" value="Genomic_DNA"/>
</dbReference>
<feature type="compositionally biased region" description="Basic and acidic residues" evidence="1">
    <location>
        <begin position="463"/>
        <end position="478"/>
    </location>
</feature>
<reference evidence="2 3" key="1">
    <citation type="submission" date="2019-02" db="EMBL/GenBank/DDBJ databases">
        <title>Genome sequencing of the rare red list fungi Bondarzewia mesenterica.</title>
        <authorList>
            <person name="Buettner E."/>
            <person name="Kellner H."/>
        </authorList>
    </citation>
    <scope>NUCLEOTIDE SEQUENCE [LARGE SCALE GENOMIC DNA]</scope>
    <source>
        <strain evidence="2 3">DSM 108281</strain>
    </source>
</reference>
<feature type="compositionally biased region" description="Low complexity" evidence="1">
    <location>
        <begin position="254"/>
        <end position="271"/>
    </location>
</feature>
<feature type="compositionally biased region" description="Basic and acidic residues" evidence="1">
    <location>
        <begin position="107"/>
        <end position="116"/>
    </location>
</feature>
<organism evidence="2 3">
    <name type="scientific">Bondarzewia mesenterica</name>
    <dbReference type="NCBI Taxonomy" id="1095465"/>
    <lineage>
        <taxon>Eukaryota</taxon>
        <taxon>Fungi</taxon>
        <taxon>Dikarya</taxon>
        <taxon>Basidiomycota</taxon>
        <taxon>Agaricomycotina</taxon>
        <taxon>Agaricomycetes</taxon>
        <taxon>Russulales</taxon>
        <taxon>Bondarzewiaceae</taxon>
        <taxon>Bondarzewia</taxon>
    </lineage>
</organism>
<evidence type="ECO:0000256" key="1">
    <source>
        <dbReference type="SAM" id="MobiDB-lite"/>
    </source>
</evidence>
<feature type="compositionally biased region" description="Basic and acidic residues" evidence="1">
    <location>
        <begin position="552"/>
        <end position="561"/>
    </location>
</feature>
<feature type="compositionally biased region" description="Polar residues" evidence="1">
    <location>
        <begin position="217"/>
        <end position="231"/>
    </location>
</feature>
<feature type="compositionally biased region" description="Low complexity" evidence="1">
    <location>
        <begin position="187"/>
        <end position="208"/>
    </location>
</feature>
<accession>A0A4S4LT26</accession>
<feature type="compositionally biased region" description="Basic and acidic residues" evidence="1">
    <location>
        <begin position="500"/>
        <end position="530"/>
    </location>
</feature>
<evidence type="ECO:0000313" key="3">
    <source>
        <dbReference type="Proteomes" id="UP000310158"/>
    </source>
</evidence>
<feature type="region of interest" description="Disordered" evidence="1">
    <location>
        <begin position="371"/>
        <end position="419"/>
    </location>
</feature>
<proteinExistence type="predicted"/>
<feature type="compositionally biased region" description="Low complexity" evidence="1">
    <location>
        <begin position="123"/>
        <end position="138"/>
    </location>
</feature>
<dbReference type="AlphaFoldDB" id="A0A4S4LT26"/>
<keyword evidence="3" id="KW-1185">Reference proteome</keyword>
<feature type="compositionally biased region" description="Acidic residues" evidence="1">
    <location>
        <begin position="437"/>
        <end position="448"/>
    </location>
</feature>
<dbReference type="OrthoDB" id="3271236at2759"/>
<feature type="compositionally biased region" description="Acidic residues" evidence="1">
    <location>
        <begin position="479"/>
        <end position="490"/>
    </location>
</feature>
<feature type="region of interest" description="Disordered" evidence="1">
    <location>
        <begin position="436"/>
        <end position="561"/>
    </location>
</feature>
<gene>
    <name evidence="2" type="ORF">EW146_g5121</name>
</gene>
<feature type="compositionally biased region" description="Polar residues" evidence="1">
    <location>
        <begin position="85"/>
        <end position="101"/>
    </location>
</feature>
<protein>
    <submittedName>
        <fullName evidence="2">Uncharacterized protein</fullName>
    </submittedName>
</protein>
<dbReference type="Proteomes" id="UP000310158">
    <property type="component" value="Unassembled WGS sequence"/>
</dbReference>